<reference evidence="2" key="1">
    <citation type="journal article" date="2014" name="Int. J. Syst. Evol. Microbiol.">
        <title>Complete genome sequence of Corynebacterium casei LMG S-19264T (=DSM 44701T), isolated from a smear-ripened cheese.</title>
        <authorList>
            <consortium name="US DOE Joint Genome Institute (JGI-PGF)"/>
            <person name="Walter F."/>
            <person name="Albersmeier A."/>
            <person name="Kalinowski J."/>
            <person name="Ruckert C."/>
        </authorList>
    </citation>
    <scope>NUCLEOTIDE SEQUENCE</scope>
    <source>
        <strain evidence="2">JCM 4988</strain>
    </source>
</reference>
<sequence>MTTAIAHPRDAFPVDGRLPRSFEPPTGPETRPWILRFARRPDSHQVTVVPEARYD</sequence>
<proteinExistence type="predicted"/>
<feature type="compositionally biased region" description="Basic and acidic residues" evidence="1">
    <location>
        <begin position="7"/>
        <end position="20"/>
    </location>
</feature>
<accession>A0A918V1T7</accession>
<evidence type="ECO:0000256" key="1">
    <source>
        <dbReference type="SAM" id="MobiDB-lite"/>
    </source>
</evidence>
<feature type="region of interest" description="Disordered" evidence="1">
    <location>
        <begin position="1"/>
        <end position="29"/>
    </location>
</feature>
<evidence type="ECO:0000313" key="2">
    <source>
        <dbReference type="EMBL" id="GGZ55913.1"/>
    </source>
</evidence>
<dbReference type="AlphaFoldDB" id="A0A918V1T7"/>
<gene>
    <name evidence="2" type="ORF">GCM10010387_57540</name>
</gene>
<dbReference type="Proteomes" id="UP000630936">
    <property type="component" value="Unassembled WGS sequence"/>
</dbReference>
<dbReference type="EMBL" id="BMWG01000024">
    <property type="protein sequence ID" value="GGZ55913.1"/>
    <property type="molecule type" value="Genomic_DNA"/>
</dbReference>
<organism evidence="2 3">
    <name type="scientific">Streptomyces inusitatus</name>
    <dbReference type="NCBI Taxonomy" id="68221"/>
    <lineage>
        <taxon>Bacteria</taxon>
        <taxon>Bacillati</taxon>
        <taxon>Actinomycetota</taxon>
        <taxon>Actinomycetes</taxon>
        <taxon>Kitasatosporales</taxon>
        <taxon>Streptomycetaceae</taxon>
        <taxon>Streptomyces</taxon>
    </lineage>
</organism>
<keyword evidence="3" id="KW-1185">Reference proteome</keyword>
<reference evidence="2" key="2">
    <citation type="submission" date="2020-09" db="EMBL/GenBank/DDBJ databases">
        <authorList>
            <person name="Sun Q."/>
            <person name="Ohkuma M."/>
        </authorList>
    </citation>
    <scope>NUCLEOTIDE SEQUENCE</scope>
    <source>
        <strain evidence="2">JCM 4988</strain>
    </source>
</reference>
<protein>
    <submittedName>
        <fullName evidence="2">Uncharacterized protein</fullName>
    </submittedName>
</protein>
<comment type="caution">
    <text evidence="2">The sequence shown here is derived from an EMBL/GenBank/DDBJ whole genome shotgun (WGS) entry which is preliminary data.</text>
</comment>
<evidence type="ECO:0000313" key="3">
    <source>
        <dbReference type="Proteomes" id="UP000630936"/>
    </source>
</evidence>
<dbReference type="RefSeq" id="WP_229869395.1">
    <property type="nucleotide sequence ID" value="NZ_BMWG01000024.1"/>
</dbReference>
<name>A0A918V1T7_9ACTN</name>